<comment type="caution">
    <text evidence="2">The sequence shown here is derived from an EMBL/GenBank/DDBJ whole genome shotgun (WGS) entry which is preliminary data.</text>
</comment>
<dbReference type="CDD" id="cd03801">
    <property type="entry name" value="GT4_PimA-like"/>
    <property type="match status" value="1"/>
</dbReference>
<keyword evidence="3" id="KW-1185">Reference proteome</keyword>
<dbReference type="EMBL" id="JBHSPF010000007">
    <property type="protein sequence ID" value="MFC5627594.1"/>
    <property type="molecule type" value="Genomic_DNA"/>
</dbReference>
<feature type="domain" description="Glycosyl transferase family 1" evidence="1">
    <location>
        <begin position="163"/>
        <end position="333"/>
    </location>
</feature>
<dbReference type="Proteomes" id="UP001596143">
    <property type="component" value="Unassembled WGS sequence"/>
</dbReference>
<dbReference type="SUPFAM" id="SSF53756">
    <property type="entry name" value="UDP-Glycosyltransferase/glycogen phosphorylase"/>
    <property type="match status" value="1"/>
</dbReference>
<dbReference type="RefSeq" id="WP_270895521.1">
    <property type="nucleotide sequence ID" value="NZ_JBHSPF010000007.1"/>
</dbReference>
<reference evidence="3" key="1">
    <citation type="journal article" date="2019" name="Int. J. Syst. Evol. Microbiol.">
        <title>The Global Catalogue of Microorganisms (GCM) 10K type strain sequencing project: providing services to taxonomists for standard genome sequencing and annotation.</title>
        <authorList>
            <consortium name="The Broad Institute Genomics Platform"/>
            <consortium name="The Broad Institute Genome Sequencing Center for Infectious Disease"/>
            <person name="Wu L."/>
            <person name="Ma J."/>
        </authorList>
    </citation>
    <scope>NUCLEOTIDE SEQUENCE [LARGE SCALE GENOMIC DNA]</scope>
    <source>
        <strain evidence="3">CGMCC 1.15790</strain>
    </source>
</reference>
<dbReference type="GO" id="GO:0016757">
    <property type="term" value="F:glycosyltransferase activity"/>
    <property type="evidence" value="ECO:0007669"/>
    <property type="project" value="UniProtKB-KW"/>
</dbReference>
<evidence type="ECO:0000259" key="1">
    <source>
        <dbReference type="Pfam" id="PF00534"/>
    </source>
</evidence>
<dbReference type="EC" id="2.4.-.-" evidence="2"/>
<name>A0ABW0U5R1_9BACI</name>
<organism evidence="2 3">
    <name type="scientific">Aliibacillus thermotolerans</name>
    <dbReference type="NCBI Taxonomy" id="1834418"/>
    <lineage>
        <taxon>Bacteria</taxon>
        <taxon>Bacillati</taxon>
        <taxon>Bacillota</taxon>
        <taxon>Bacilli</taxon>
        <taxon>Bacillales</taxon>
        <taxon>Bacillaceae</taxon>
        <taxon>Aliibacillus</taxon>
    </lineage>
</organism>
<dbReference type="PANTHER" id="PTHR12526">
    <property type="entry name" value="GLYCOSYLTRANSFERASE"/>
    <property type="match status" value="1"/>
</dbReference>
<keyword evidence="2" id="KW-0808">Transferase</keyword>
<keyword evidence="2" id="KW-0328">Glycosyltransferase</keyword>
<sequence length="357" mass="41684">MKILFIYYVPSGGVETLARQRSLALQRKGVIFEFLYYQKGSGLQNIKEKTYITDKDHVIQSIVEREKYNAIIVNTDNVIIEKLRKMGYKGKIIYEIQGLGSFEQAERFLEFVQPKIERHIDAILYPQTPHLKKYIEKYFTNTKKYCFHNCIDAELFSYVEGLPKEKNSIIGWVGRIEENKNWQLFLKICARLLEWNKDLKVWMFGDDTLSFLTDEQKRKFENQVAELGLENVIERFSNVPYDQMPIYYSRIGNSGGFLCSTSKVEGFGYAIVEAMSCMCPVITTDSDGVKSFVFHNETGKIFPQDDVDAGVKEAKDLFNHPVLKQKIRTNARDYIQHHFSPEIYAQHMMNMFKELKI</sequence>
<dbReference type="Gene3D" id="3.40.50.2000">
    <property type="entry name" value="Glycogen Phosphorylase B"/>
    <property type="match status" value="2"/>
</dbReference>
<dbReference type="PANTHER" id="PTHR12526:SF627">
    <property type="entry name" value="D-RHAMNOSYLTRANSFERASE WBPZ"/>
    <property type="match status" value="1"/>
</dbReference>
<evidence type="ECO:0000313" key="3">
    <source>
        <dbReference type="Proteomes" id="UP001596143"/>
    </source>
</evidence>
<accession>A0ABW0U5R1</accession>
<evidence type="ECO:0000313" key="2">
    <source>
        <dbReference type="EMBL" id="MFC5627594.1"/>
    </source>
</evidence>
<dbReference type="Pfam" id="PF00534">
    <property type="entry name" value="Glycos_transf_1"/>
    <property type="match status" value="1"/>
</dbReference>
<dbReference type="InterPro" id="IPR001296">
    <property type="entry name" value="Glyco_trans_1"/>
</dbReference>
<proteinExistence type="predicted"/>
<gene>
    <name evidence="2" type="ORF">ACFPTR_01610</name>
</gene>
<protein>
    <submittedName>
        <fullName evidence="2">Glycosyltransferase family 4 protein</fullName>
        <ecNumber evidence="2">2.4.-.-</ecNumber>
    </submittedName>
</protein>